<keyword evidence="3" id="KW-1185">Reference proteome</keyword>
<gene>
    <name evidence="2" type="ORF">DEO72_LG10g2660</name>
</gene>
<reference evidence="2 3" key="1">
    <citation type="submission" date="2019-04" db="EMBL/GenBank/DDBJ databases">
        <title>An improved genome assembly and genetic linkage map for asparagus bean, Vigna unguiculata ssp. sesquipedialis.</title>
        <authorList>
            <person name="Xia Q."/>
            <person name="Zhang R."/>
            <person name="Dong Y."/>
        </authorList>
    </citation>
    <scope>NUCLEOTIDE SEQUENCE [LARGE SCALE GENOMIC DNA]</scope>
    <source>
        <tissue evidence="2">Leaf</tissue>
    </source>
</reference>
<organism evidence="2 3">
    <name type="scientific">Vigna unguiculata</name>
    <name type="common">Cowpea</name>
    <dbReference type="NCBI Taxonomy" id="3917"/>
    <lineage>
        <taxon>Eukaryota</taxon>
        <taxon>Viridiplantae</taxon>
        <taxon>Streptophyta</taxon>
        <taxon>Embryophyta</taxon>
        <taxon>Tracheophyta</taxon>
        <taxon>Spermatophyta</taxon>
        <taxon>Magnoliopsida</taxon>
        <taxon>eudicotyledons</taxon>
        <taxon>Gunneridae</taxon>
        <taxon>Pentapetalae</taxon>
        <taxon>rosids</taxon>
        <taxon>fabids</taxon>
        <taxon>Fabales</taxon>
        <taxon>Fabaceae</taxon>
        <taxon>Papilionoideae</taxon>
        <taxon>50 kb inversion clade</taxon>
        <taxon>NPAAA clade</taxon>
        <taxon>indigoferoid/millettioid clade</taxon>
        <taxon>Phaseoleae</taxon>
        <taxon>Vigna</taxon>
    </lineage>
</organism>
<name>A0A4D6NHL5_VIGUN</name>
<sequence length="106" mass="11689">MESATIGGLGKKICFALVAFPYGSVNMALDGRSGGGEANRGGRYWSMVVLARFWSSQSRAWKRKRRGEKGDPSSGDDEAFDYKHLWSSGRSANEEEVHVMPDCVQL</sequence>
<proteinExistence type="predicted"/>
<feature type="region of interest" description="Disordered" evidence="1">
    <location>
        <begin position="58"/>
        <end position="80"/>
    </location>
</feature>
<evidence type="ECO:0000313" key="3">
    <source>
        <dbReference type="Proteomes" id="UP000501690"/>
    </source>
</evidence>
<dbReference type="Proteomes" id="UP000501690">
    <property type="component" value="Linkage Group LG10"/>
</dbReference>
<protein>
    <submittedName>
        <fullName evidence="2">Uncharacterized protein</fullName>
    </submittedName>
</protein>
<evidence type="ECO:0000313" key="2">
    <source>
        <dbReference type="EMBL" id="QCE11427.1"/>
    </source>
</evidence>
<dbReference type="AlphaFoldDB" id="A0A4D6NHL5"/>
<dbReference type="EMBL" id="CP039354">
    <property type="protein sequence ID" value="QCE11427.1"/>
    <property type="molecule type" value="Genomic_DNA"/>
</dbReference>
<accession>A0A4D6NHL5</accession>
<evidence type="ECO:0000256" key="1">
    <source>
        <dbReference type="SAM" id="MobiDB-lite"/>
    </source>
</evidence>